<evidence type="ECO:0000256" key="1">
    <source>
        <dbReference type="SAM" id="MobiDB-lite"/>
    </source>
</evidence>
<dbReference type="AlphaFoldDB" id="A0A0G9GZM0"/>
<dbReference type="PATRIC" id="fig|1440762.4.peg.2844"/>
<evidence type="ECO:0000313" key="4">
    <source>
        <dbReference type="Proteomes" id="UP000035481"/>
    </source>
</evidence>
<dbReference type="InterPro" id="IPR007730">
    <property type="entry name" value="SPOR-like_dom"/>
</dbReference>
<dbReference type="OrthoDB" id="5986009at2"/>
<sequence>MFLRLLFVLLIALNIAVGAWLLLGQDDVHGRSATDAGVPELHLLSERPSAPSSAPAPAAPATSIGAAAAATSAGPASSNAAPVAQAATPAPAPPPPSRPNTYTCMALGPFATQVDMRNARSALTSQAARMRQRQEQTTQTTGWWVYLPGGGTRDKALELGRRLAAANVGEYFVVSSGDQSNTISLGLFKDPANARRRREQVVAAGFPAQMTERTESVAEYWLDVVIADNGHADWRNRVRGVGSHSTGCF</sequence>
<dbReference type="Pfam" id="PF05036">
    <property type="entry name" value="SPOR"/>
    <property type="match status" value="1"/>
</dbReference>
<reference evidence="3 4" key="1">
    <citation type="journal article" date="2015" name="Antonie Van Leeuwenhoek">
        <title>A phylogenomic and molecular marker based taxonomic framework for the order Xanthomonadales: proposal to transfer the families Algiphilaceae and Solimonadaceae to the order Nevskiales ord. nov. and to create a new family within the order Xanthomonadales, the family Rhodanobacteraceae fam. nov., containing the genus Rhodanobacter and its closest relatives.</title>
        <authorList>
            <person name="Naushad S."/>
            <person name="Adeolu M."/>
            <person name="Wong S."/>
            <person name="Sohail M."/>
            <person name="Schellhorn H.E."/>
            <person name="Gupta R.S."/>
        </authorList>
    </citation>
    <scope>NUCLEOTIDE SEQUENCE [LARGE SCALE GENOMIC DNA]</scope>
    <source>
        <strain evidence="3 4">DSM 16301</strain>
    </source>
</reference>
<feature type="region of interest" description="Disordered" evidence="1">
    <location>
        <begin position="75"/>
        <end position="98"/>
    </location>
</feature>
<evidence type="ECO:0000259" key="2">
    <source>
        <dbReference type="Pfam" id="PF05036"/>
    </source>
</evidence>
<gene>
    <name evidence="3" type="ORF">Y882_15600</name>
</gene>
<organism evidence="3 4">
    <name type="scientific">Dyella japonica DSM 16301</name>
    <dbReference type="NCBI Taxonomy" id="1440762"/>
    <lineage>
        <taxon>Bacteria</taxon>
        <taxon>Pseudomonadati</taxon>
        <taxon>Pseudomonadota</taxon>
        <taxon>Gammaproteobacteria</taxon>
        <taxon>Lysobacterales</taxon>
        <taxon>Rhodanobacteraceae</taxon>
        <taxon>Dyella</taxon>
    </lineage>
</organism>
<dbReference type="Proteomes" id="UP000035481">
    <property type="component" value="Unassembled WGS sequence"/>
</dbReference>
<dbReference type="EMBL" id="JPLA01000043">
    <property type="protein sequence ID" value="KLD62651.1"/>
    <property type="molecule type" value="Genomic_DNA"/>
</dbReference>
<proteinExistence type="predicted"/>
<evidence type="ECO:0000313" key="3">
    <source>
        <dbReference type="EMBL" id="KLD62651.1"/>
    </source>
</evidence>
<feature type="compositionally biased region" description="Low complexity" evidence="1">
    <location>
        <begin position="75"/>
        <end position="89"/>
    </location>
</feature>
<feature type="domain" description="SPOR" evidence="2">
    <location>
        <begin position="141"/>
        <end position="208"/>
    </location>
</feature>
<dbReference type="RefSeq" id="WP_046972802.1">
    <property type="nucleotide sequence ID" value="NZ_JPLA01000043.1"/>
</dbReference>
<protein>
    <submittedName>
        <fullName evidence="3">Sporulation protein</fullName>
    </submittedName>
</protein>
<name>A0A0G9GZM0_9GAMM</name>
<dbReference type="GO" id="GO:0042834">
    <property type="term" value="F:peptidoglycan binding"/>
    <property type="evidence" value="ECO:0007669"/>
    <property type="project" value="InterPro"/>
</dbReference>
<dbReference type="STRING" id="1440762.Y882_15600"/>
<comment type="caution">
    <text evidence="3">The sequence shown here is derived from an EMBL/GenBank/DDBJ whole genome shotgun (WGS) entry which is preliminary data.</text>
</comment>
<accession>A0A0G9GZM0</accession>